<name>A0ABR4CNX2_9HELO</name>
<dbReference type="SUPFAM" id="SSF57903">
    <property type="entry name" value="FYVE/PHD zinc finger"/>
    <property type="match status" value="1"/>
</dbReference>
<organism evidence="2 3">
    <name type="scientific">Oculimacula yallundae</name>
    <dbReference type="NCBI Taxonomy" id="86028"/>
    <lineage>
        <taxon>Eukaryota</taxon>
        <taxon>Fungi</taxon>
        <taxon>Dikarya</taxon>
        <taxon>Ascomycota</taxon>
        <taxon>Pezizomycotina</taxon>
        <taxon>Leotiomycetes</taxon>
        <taxon>Helotiales</taxon>
        <taxon>Ploettnerulaceae</taxon>
        <taxon>Oculimacula</taxon>
    </lineage>
</organism>
<proteinExistence type="predicted"/>
<evidence type="ECO:0008006" key="4">
    <source>
        <dbReference type="Google" id="ProtNLM"/>
    </source>
</evidence>
<reference evidence="2 3" key="1">
    <citation type="journal article" date="2024" name="Commun. Biol.">
        <title>Comparative genomic analysis of thermophilic fungi reveals convergent evolutionary adaptations and gene losses.</title>
        <authorList>
            <person name="Steindorff A.S."/>
            <person name="Aguilar-Pontes M.V."/>
            <person name="Robinson A.J."/>
            <person name="Andreopoulos B."/>
            <person name="LaButti K."/>
            <person name="Kuo A."/>
            <person name="Mondo S."/>
            <person name="Riley R."/>
            <person name="Otillar R."/>
            <person name="Haridas S."/>
            <person name="Lipzen A."/>
            <person name="Grimwood J."/>
            <person name="Schmutz J."/>
            <person name="Clum A."/>
            <person name="Reid I.D."/>
            <person name="Moisan M.C."/>
            <person name="Butler G."/>
            <person name="Nguyen T.T.M."/>
            <person name="Dewar K."/>
            <person name="Conant G."/>
            <person name="Drula E."/>
            <person name="Henrissat B."/>
            <person name="Hansel C."/>
            <person name="Singer S."/>
            <person name="Hutchinson M.I."/>
            <person name="de Vries R.P."/>
            <person name="Natvig D.O."/>
            <person name="Powell A.J."/>
            <person name="Tsang A."/>
            <person name="Grigoriev I.V."/>
        </authorList>
    </citation>
    <scope>NUCLEOTIDE SEQUENCE [LARGE SCALE GENOMIC DNA]</scope>
    <source>
        <strain evidence="2 3">CBS 494.80</strain>
    </source>
</reference>
<feature type="region of interest" description="Disordered" evidence="1">
    <location>
        <begin position="332"/>
        <end position="363"/>
    </location>
</feature>
<evidence type="ECO:0000313" key="3">
    <source>
        <dbReference type="Proteomes" id="UP001595075"/>
    </source>
</evidence>
<protein>
    <recommendedName>
        <fullName evidence="4">Sulfate transporter protein</fullName>
    </recommendedName>
</protein>
<comment type="caution">
    <text evidence="2">The sequence shown here is derived from an EMBL/GenBank/DDBJ whole genome shotgun (WGS) entry which is preliminary data.</text>
</comment>
<evidence type="ECO:0000256" key="1">
    <source>
        <dbReference type="SAM" id="MobiDB-lite"/>
    </source>
</evidence>
<sequence length="429" mass="46269">MVVFLDLDDDVEPPEFRHGLSAVDKDHWTTHHDRSHAGALRRLDISAGDSATVPGKGDGLGTGIGGQLERENPNKDMAITEALGCYPIIMSIASHIDLNTLDALSSTCRQVRVNLLQFRTKLITSTLHCDNEDVELDPEHTFRYRARAADWYFVEGGTIGSGAGKFGDCARDMVGGCRRCGRVVCRNCTIKPPAPILLRHRHRRLCKPCSKAPLSSLISGLPTPLPTPPNSSTSTTATTKQSLKQRTCACPTEGVWLCQPCGRSLRSADTEYESIWKWRTRYLPSLGGLGEGIGEGNRGVPCGRNGECIAAREVESEIDCDAEDAREIDINSRAASPASPGSANGSSNGSVGSGSGGQMGPGYARHEIEGIGGVVKRKLVRMVRVGACVPEWGDEKDAGKFLVREQEGSARSWCGWCWRVVPGAKDVVE</sequence>
<dbReference type="Proteomes" id="UP001595075">
    <property type="component" value="Unassembled WGS sequence"/>
</dbReference>
<gene>
    <name evidence="2" type="ORF">VTL71DRAFT_12942</name>
</gene>
<evidence type="ECO:0000313" key="2">
    <source>
        <dbReference type="EMBL" id="KAL2071707.1"/>
    </source>
</evidence>
<dbReference type="InterPro" id="IPR011011">
    <property type="entry name" value="Znf_FYVE_PHD"/>
</dbReference>
<feature type="compositionally biased region" description="Low complexity" evidence="1">
    <location>
        <begin position="230"/>
        <end position="239"/>
    </location>
</feature>
<dbReference type="CDD" id="cd00065">
    <property type="entry name" value="FYVE_like_SF"/>
    <property type="match status" value="1"/>
</dbReference>
<keyword evidence="3" id="KW-1185">Reference proteome</keyword>
<feature type="region of interest" description="Disordered" evidence="1">
    <location>
        <begin position="220"/>
        <end position="239"/>
    </location>
</feature>
<feature type="compositionally biased region" description="Low complexity" evidence="1">
    <location>
        <begin position="332"/>
        <end position="350"/>
    </location>
</feature>
<feature type="compositionally biased region" description="Gly residues" evidence="1">
    <location>
        <begin position="351"/>
        <end position="360"/>
    </location>
</feature>
<accession>A0ABR4CNX2</accession>
<dbReference type="EMBL" id="JAZHXI010000005">
    <property type="protein sequence ID" value="KAL2071707.1"/>
    <property type="molecule type" value="Genomic_DNA"/>
</dbReference>